<accession>A0A562IRU9</accession>
<evidence type="ECO:0000313" key="3">
    <source>
        <dbReference type="Proteomes" id="UP000321490"/>
    </source>
</evidence>
<organism evidence="2 3">
    <name type="scientific">Modestobacter roseus</name>
    <dbReference type="NCBI Taxonomy" id="1181884"/>
    <lineage>
        <taxon>Bacteria</taxon>
        <taxon>Bacillati</taxon>
        <taxon>Actinomycetota</taxon>
        <taxon>Actinomycetes</taxon>
        <taxon>Geodermatophilales</taxon>
        <taxon>Geodermatophilaceae</taxon>
        <taxon>Modestobacter</taxon>
    </lineage>
</organism>
<dbReference type="Pfam" id="PF11716">
    <property type="entry name" value="MDMPI_N"/>
    <property type="match status" value="1"/>
</dbReference>
<dbReference type="Gene3D" id="1.20.120.450">
    <property type="entry name" value="dinb family like domain"/>
    <property type="match status" value="1"/>
</dbReference>
<dbReference type="OrthoDB" id="5185819at2"/>
<dbReference type="GO" id="GO:0046872">
    <property type="term" value="F:metal ion binding"/>
    <property type="evidence" value="ECO:0007669"/>
    <property type="project" value="InterPro"/>
</dbReference>
<gene>
    <name evidence="2" type="ORF">JD78_02069</name>
</gene>
<dbReference type="InterPro" id="IPR017517">
    <property type="entry name" value="Maleyloyr_isom"/>
</dbReference>
<feature type="domain" description="Mycothiol-dependent maleylpyruvate isomerase metal-binding" evidence="1">
    <location>
        <begin position="12"/>
        <end position="137"/>
    </location>
</feature>
<comment type="caution">
    <text evidence="2">The sequence shown here is derived from an EMBL/GenBank/DDBJ whole genome shotgun (WGS) entry which is preliminary data.</text>
</comment>
<sequence>MTDPVSGPPAVRSAADLAAGALAAVRPEHLTARTPCADFDVRALLDHLAWAALISQRAATRMPLDPPTPGRPAPFLDGLLPEQWAAAIAPELDAAADAWADPAAWQGDTVLGGATVPAAVVGPLMLTEFVVHGWDLATAVGAPLFLSATLAPVTLAAVEQVAPMGRDGGWYGPAVPVPEDANPLDRALALTGRDPDWTG</sequence>
<dbReference type="AlphaFoldDB" id="A0A562IRU9"/>
<dbReference type="InterPro" id="IPR034660">
    <property type="entry name" value="DinB/YfiT-like"/>
</dbReference>
<dbReference type="Proteomes" id="UP000321490">
    <property type="component" value="Unassembled WGS sequence"/>
</dbReference>
<proteinExistence type="predicted"/>
<dbReference type="RefSeq" id="WP_153361826.1">
    <property type="nucleotide sequence ID" value="NZ_ML762518.1"/>
</dbReference>
<dbReference type="SUPFAM" id="SSF109854">
    <property type="entry name" value="DinB/YfiT-like putative metalloenzymes"/>
    <property type="match status" value="1"/>
</dbReference>
<protein>
    <submittedName>
        <fullName evidence="2">Uncharacterized protein (TIGR03086 family)</fullName>
    </submittedName>
</protein>
<dbReference type="NCBIfam" id="TIGR03083">
    <property type="entry name" value="maleylpyruvate isomerase family mycothiol-dependent enzyme"/>
    <property type="match status" value="1"/>
</dbReference>
<dbReference type="InterPro" id="IPR017520">
    <property type="entry name" value="CHP03086"/>
</dbReference>
<evidence type="ECO:0000259" key="1">
    <source>
        <dbReference type="Pfam" id="PF11716"/>
    </source>
</evidence>
<dbReference type="InterPro" id="IPR024344">
    <property type="entry name" value="MDMPI_metal-binding"/>
</dbReference>
<name>A0A562IRU9_9ACTN</name>
<dbReference type="NCBIfam" id="TIGR03086">
    <property type="entry name" value="TIGR03086 family metal-binding protein"/>
    <property type="match status" value="1"/>
</dbReference>
<keyword evidence="3" id="KW-1185">Reference proteome</keyword>
<dbReference type="EMBL" id="VLKF01000001">
    <property type="protein sequence ID" value="TWH73546.1"/>
    <property type="molecule type" value="Genomic_DNA"/>
</dbReference>
<evidence type="ECO:0000313" key="2">
    <source>
        <dbReference type="EMBL" id="TWH73546.1"/>
    </source>
</evidence>
<reference evidence="2 3" key="1">
    <citation type="submission" date="2019-07" db="EMBL/GenBank/DDBJ databases">
        <title>R&amp;d 2014.</title>
        <authorList>
            <person name="Klenk H.-P."/>
        </authorList>
    </citation>
    <scope>NUCLEOTIDE SEQUENCE [LARGE SCALE GENOMIC DNA]</scope>
    <source>
        <strain evidence="2 3">DSM 45764</strain>
    </source>
</reference>